<evidence type="ECO:0000259" key="2">
    <source>
        <dbReference type="PROSITE" id="PS50883"/>
    </source>
</evidence>
<sequence>MTHNGPSASRIAAKSSPPVPSQSDPSPTPDSLAAPLAAVEIDKLVRRWMAARQGKDLPLFEDVALGSLGAVADRIGIAREDAPGRFRILHAGPEFERQVGRDLTGVDCDALAPSYRTGIVDCLARAATRLVPSEGVARGLVDGAVATCDVLALPLSNRWGGHLMVVYLRQRPVVQDLLEAMHRSTSDGLVALAAADDRAGRPDFQIVSLNGAAARLFGRPEEALCWQYLSDVMVSWGKNGLDVELSRALDRQQAHVFEYAVQRRDAEPVHLRISVAPLGDLLGIALTDVTEMKRREDSVRLLFDSNPMPLLVYERGTLAVRRTNDAMLRLCGRSAGDLVAATWPDLFGEEERAAVASKARATVRDDVARRAWRMVTGHGETVEVEVYANALDFDGDDCVLVSVLDVTAQRKAQAQVAYMAHHDDLTGLCNRARFRTHLMDGLAEARTRGETLAVLCIDLDFFKQVNDTLGHGAGDKVLRAVGDRIATAIGPGGVAARLGGDEFAVMMTGLARPAEASALADRIIGRISAPYLVDGHQAVIGASIGISLAPGDGSAPDILLHNADIALYRSKSQGRGAFRFFEAGMDQSLQARRSLEGDLRQALARGEFELFYQPIVAAGSLQVLGFEALLRWFHPGRGAVPPAEFIPVAEEIGLIHAIGDWVLRQACREAARWPDGCRVAVNLSAAQFRRGDLAGSVSAALAEAGLAPARLELEITESVFLDDSADNIALLHRLRGLGVAISLDDFGTGYSSLAYLNRFPFDKIKIDRSFIRDMAEDRHGLAIVRAVVSLGASLGIRTLAEGIETAEQLERLRQEGCSELQGYHLGRPMPAPRLPALLERGVARRLHDAA</sequence>
<dbReference type="OrthoDB" id="9814202at2"/>
<dbReference type="InterPro" id="IPR001633">
    <property type="entry name" value="EAL_dom"/>
</dbReference>
<dbReference type="FunFam" id="3.20.20.450:FF:000001">
    <property type="entry name" value="Cyclic di-GMP phosphodiesterase yahA"/>
    <property type="match status" value="1"/>
</dbReference>
<dbReference type="SMART" id="SM00091">
    <property type="entry name" value="PAS"/>
    <property type="match status" value="2"/>
</dbReference>
<dbReference type="Gene3D" id="3.30.70.270">
    <property type="match status" value="1"/>
</dbReference>
<dbReference type="AlphaFoldDB" id="A0A4Q2RBS8"/>
<feature type="region of interest" description="Disordered" evidence="1">
    <location>
        <begin position="1"/>
        <end position="32"/>
    </location>
</feature>
<accession>A0A4Q2RBS8</accession>
<dbReference type="CDD" id="cd00130">
    <property type="entry name" value="PAS"/>
    <property type="match status" value="1"/>
</dbReference>
<dbReference type="Pfam" id="PF00563">
    <property type="entry name" value="EAL"/>
    <property type="match status" value="1"/>
</dbReference>
<dbReference type="SMART" id="SM00052">
    <property type="entry name" value="EAL"/>
    <property type="match status" value="1"/>
</dbReference>
<dbReference type="CDD" id="cd01949">
    <property type="entry name" value="GGDEF"/>
    <property type="match status" value="1"/>
</dbReference>
<dbReference type="InterPro" id="IPR029787">
    <property type="entry name" value="Nucleotide_cyclase"/>
</dbReference>
<dbReference type="NCBIfam" id="TIGR00254">
    <property type="entry name" value="GGDEF"/>
    <property type="match status" value="1"/>
</dbReference>
<dbReference type="InterPro" id="IPR052155">
    <property type="entry name" value="Biofilm_reg_signaling"/>
</dbReference>
<dbReference type="SUPFAM" id="SSF55785">
    <property type="entry name" value="PYP-like sensor domain (PAS domain)"/>
    <property type="match status" value="2"/>
</dbReference>
<evidence type="ECO:0000313" key="5">
    <source>
        <dbReference type="Proteomes" id="UP000289411"/>
    </source>
</evidence>
<dbReference type="Proteomes" id="UP000289411">
    <property type="component" value="Unassembled WGS sequence"/>
</dbReference>
<dbReference type="PROSITE" id="PS50883">
    <property type="entry name" value="EAL"/>
    <property type="match status" value="1"/>
</dbReference>
<gene>
    <name evidence="4" type="ORF">D3272_14875</name>
</gene>
<dbReference type="InterPro" id="IPR000160">
    <property type="entry name" value="GGDEF_dom"/>
</dbReference>
<comment type="caution">
    <text evidence="4">The sequence shown here is derived from an EMBL/GenBank/DDBJ whole genome shotgun (WGS) entry which is preliminary data.</text>
</comment>
<dbReference type="SUPFAM" id="SSF55073">
    <property type="entry name" value="Nucleotide cyclase"/>
    <property type="match status" value="1"/>
</dbReference>
<keyword evidence="5" id="KW-1185">Reference proteome</keyword>
<dbReference type="Pfam" id="PF00990">
    <property type="entry name" value="GGDEF"/>
    <property type="match status" value="1"/>
</dbReference>
<dbReference type="InterPro" id="IPR043128">
    <property type="entry name" value="Rev_trsase/Diguanyl_cyclase"/>
</dbReference>
<protein>
    <submittedName>
        <fullName evidence="4">EAL domain-containing protein</fullName>
    </submittedName>
</protein>
<dbReference type="PANTHER" id="PTHR44757:SF2">
    <property type="entry name" value="BIOFILM ARCHITECTURE MAINTENANCE PROTEIN MBAA"/>
    <property type="match status" value="1"/>
</dbReference>
<proteinExistence type="predicted"/>
<dbReference type="Gene3D" id="3.30.450.20">
    <property type="entry name" value="PAS domain"/>
    <property type="match status" value="2"/>
</dbReference>
<dbReference type="InterPro" id="IPR000014">
    <property type="entry name" value="PAS"/>
</dbReference>
<dbReference type="InterPro" id="IPR035965">
    <property type="entry name" value="PAS-like_dom_sf"/>
</dbReference>
<evidence type="ECO:0000256" key="1">
    <source>
        <dbReference type="SAM" id="MobiDB-lite"/>
    </source>
</evidence>
<feature type="domain" description="GGDEF" evidence="3">
    <location>
        <begin position="450"/>
        <end position="583"/>
    </location>
</feature>
<evidence type="ECO:0000259" key="3">
    <source>
        <dbReference type="PROSITE" id="PS50887"/>
    </source>
</evidence>
<dbReference type="EMBL" id="QYBC01000012">
    <property type="protein sequence ID" value="RYB03881.1"/>
    <property type="molecule type" value="Genomic_DNA"/>
</dbReference>
<dbReference type="SMART" id="SM00267">
    <property type="entry name" value="GGDEF"/>
    <property type="match status" value="1"/>
</dbReference>
<dbReference type="PROSITE" id="PS50887">
    <property type="entry name" value="GGDEF"/>
    <property type="match status" value="1"/>
</dbReference>
<dbReference type="Pfam" id="PF13426">
    <property type="entry name" value="PAS_9"/>
    <property type="match status" value="1"/>
</dbReference>
<dbReference type="NCBIfam" id="TIGR00229">
    <property type="entry name" value="sensory_box"/>
    <property type="match status" value="1"/>
</dbReference>
<evidence type="ECO:0000313" key="4">
    <source>
        <dbReference type="EMBL" id="RYB03881.1"/>
    </source>
</evidence>
<feature type="domain" description="EAL" evidence="2">
    <location>
        <begin position="592"/>
        <end position="842"/>
    </location>
</feature>
<dbReference type="PANTHER" id="PTHR44757">
    <property type="entry name" value="DIGUANYLATE CYCLASE DGCP"/>
    <property type="match status" value="1"/>
</dbReference>
<dbReference type="Gene3D" id="3.20.20.450">
    <property type="entry name" value="EAL domain"/>
    <property type="match status" value="1"/>
</dbReference>
<dbReference type="CDD" id="cd01948">
    <property type="entry name" value="EAL"/>
    <property type="match status" value="1"/>
</dbReference>
<dbReference type="SUPFAM" id="SSF141868">
    <property type="entry name" value="EAL domain-like"/>
    <property type="match status" value="1"/>
</dbReference>
<reference evidence="4 5" key="1">
    <citation type="submission" date="2018-09" db="EMBL/GenBank/DDBJ databases">
        <authorList>
            <person name="Grouzdev D.S."/>
            <person name="Krutkina M.S."/>
        </authorList>
    </citation>
    <scope>NUCLEOTIDE SEQUENCE [LARGE SCALE GENOMIC DNA]</scope>
    <source>
        <strain evidence="4 5">RmlP001</strain>
    </source>
</reference>
<reference evidence="4 5" key="2">
    <citation type="submission" date="2019-02" db="EMBL/GenBank/DDBJ databases">
        <title>'Lichenibacterium ramalinii' gen. nov. sp. nov., 'Lichenibacterium minor' gen. nov. sp. nov.</title>
        <authorList>
            <person name="Pankratov T."/>
        </authorList>
    </citation>
    <scope>NUCLEOTIDE SEQUENCE [LARGE SCALE GENOMIC DNA]</scope>
    <source>
        <strain evidence="4 5">RmlP001</strain>
    </source>
</reference>
<organism evidence="4 5">
    <name type="scientific">Lichenibacterium ramalinae</name>
    <dbReference type="NCBI Taxonomy" id="2316527"/>
    <lineage>
        <taxon>Bacteria</taxon>
        <taxon>Pseudomonadati</taxon>
        <taxon>Pseudomonadota</taxon>
        <taxon>Alphaproteobacteria</taxon>
        <taxon>Hyphomicrobiales</taxon>
        <taxon>Lichenihabitantaceae</taxon>
        <taxon>Lichenibacterium</taxon>
    </lineage>
</organism>
<feature type="compositionally biased region" description="Low complexity" evidence="1">
    <location>
        <begin position="21"/>
        <end position="31"/>
    </location>
</feature>
<dbReference type="Pfam" id="PF08448">
    <property type="entry name" value="PAS_4"/>
    <property type="match status" value="1"/>
</dbReference>
<name>A0A4Q2RBS8_9HYPH</name>
<dbReference type="InterPro" id="IPR035919">
    <property type="entry name" value="EAL_sf"/>
</dbReference>
<dbReference type="InterPro" id="IPR013656">
    <property type="entry name" value="PAS_4"/>
</dbReference>